<evidence type="ECO:0000313" key="11">
    <source>
        <dbReference type="Proteomes" id="UP001387100"/>
    </source>
</evidence>
<feature type="domain" description="Alpha-L-arabinofuranosidase C-terminal" evidence="9">
    <location>
        <begin position="294"/>
        <end position="526"/>
    </location>
</feature>
<comment type="catalytic activity">
    <reaction evidence="1">
        <text>Hydrolysis of terminal non-reducing alpha-L-arabinofuranoside residues in alpha-L-arabinosides.</text>
        <dbReference type="EC" id="3.2.1.55"/>
    </reaction>
</comment>
<evidence type="ECO:0000256" key="5">
    <source>
        <dbReference type="ARBA" id="ARBA00022801"/>
    </source>
</evidence>
<comment type="caution">
    <text evidence="10">The sequence shown here is derived from an EMBL/GenBank/DDBJ whole genome shotgun (WGS) entry which is preliminary data.</text>
</comment>
<dbReference type="PANTHER" id="PTHR43576:SF2">
    <property type="entry name" value="INTRACELLULAR EXO-ALPHA-L-ARABINOFURANOSIDASE 2"/>
    <property type="match status" value="1"/>
</dbReference>
<evidence type="ECO:0000256" key="1">
    <source>
        <dbReference type="ARBA" id="ARBA00001462"/>
    </source>
</evidence>
<dbReference type="Proteomes" id="UP001387100">
    <property type="component" value="Unassembled WGS sequence"/>
</dbReference>
<evidence type="ECO:0000256" key="2">
    <source>
        <dbReference type="ARBA" id="ARBA00007186"/>
    </source>
</evidence>
<protein>
    <recommendedName>
        <fullName evidence="4">non-reducing end alpha-L-arabinofuranosidase</fullName>
        <ecNumber evidence="4">3.2.1.55</ecNumber>
    </recommendedName>
</protein>
<evidence type="ECO:0000313" key="10">
    <source>
        <dbReference type="EMBL" id="MEJ5943720.1"/>
    </source>
</evidence>
<organism evidence="10 11">
    <name type="scientific">Pseudokineococcus basanitobsidens</name>
    <dbReference type="NCBI Taxonomy" id="1926649"/>
    <lineage>
        <taxon>Bacteria</taxon>
        <taxon>Bacillati</taxon>
        <taxon>Actinomycetota</taxon>
        <taxon>Actinomycetes</taxon>
        <taxon>Kineosporiales</taxon>
        <taxon>Kineosporiaceae</taxon>
        <taxon>Pseudokineococcus</taxon>
    </lineage>
</organism>
<dbReference type="Gene3D" id="3.20.20.80">
    <property type="entry name" value="Glycosidases"/>
    <property type="match status" value="1"/>
</dbReference>
<evidence type="ECO:0000256" key="7">
    <source>
        <dbReference type="ARBA" id="ARBA00023295"/>
    </source>
</evidence>
<comment type="subunit">
    <text evidence="3">Homohexamer; trimer of dimers.</text>
</comment>
<dbReference type="SMART" id="SM00813">
    <property type="entry name" value="Alpha-L-AF_C"/>
    <property type="match status" value="1"/>
</dbReference>
<dbReference type="RefSeq" id="WP_339573112.1">
    <property type="nucleotide sequence ID" value="NZ_JBBIAA010000001.1"/>
</dbReference>
<evidence type="ECO:0000256" key="4">
    <source>
        <dbReference type="ARBA" id="ARBA00012670"/>
    </source>
</evidence>
<dbReference type="Gene3D" id="2.60.40.1180">
    <property type="entry name" value="Golgi alpha-mannosidase II"/>
    <property type="match status" value="1"/>
</dbReference>
<gene>
    <name evidence="10" type="ORF">WDZ17_00240</name>
</gene>
<dbReference type="SUPFAM" id="SSF51011">
    <property type="entry name" value="Glycosyl hydrolase domain"/>
    <property type="match status" value="1"/>
</dbReference>
<dbReference type="PANTHER" id="PTHR43576">
    <property type="entry name" value="ALPHA-L-ARABINOFURANOSIDASE C-RELATED"/>
    <property type="match status" value="1"/>
</dbReference>
<evidence type="ECO:0000256" key="8">
    <source>
        <dbReference type="SAM" id="MobiDB-lite"/>
    </source>
</evidence>
<feature type="region of interest" description="Disordered" evidence="8">
    <location>
        <begin position="304"/>
        <end position="323"/>
    </location>
</feature>
<dbReference type="InterPro" id="IPR017853">
    <property type="entry name" value="GH"/>
</dbReference>
<dbReference type="Pfam" id="PF06964">
    <property type="entry name" value="Alpha-L-AF_C"/>
    <property type="match status" value="1"/>
</dbReference>
<keyword evidence="11" id="KW-1185">Reference proteome</keyword>
<evidence type="ECO:0000259" key="9">
    <source>
        <dbReference type="SMART" id="SM00813"/>
    </source>
</evidence>
<comment type="similarity">
    <text evidence="2">Belongs to the glycosyl hydrolase 51 family.</text>
</comment>
<dbReference type="EC" id="3.2.1.55" evidence="4"/>
<reference evidence="10 11" key="1">
    <citation type="journal article" date="2017" name="Int. J. Syst. Evol. Microbiol.">
        <title>Pseudokineococcus basanitobsidens sp. nov., isolated from volcanic rock.</title>
        <authorList>
            <person name="Lee D.W."/>
            <person name="Park M.Y."/>
            <person name="Kim J.J."/>
            <person name="Kim B.S."/>
        </authorList>
    </citation>
    <scope>NUCLEOTIDE SEQUENCE [LARGE SCALE GENOMIC DNA]</scope>
    <source>
        <strain evidence="10 11">DSM 103726</strain>
    </source>
</reference>
<keyword evidence="7" id="KW-0326">Glycosidase</keyword>
<dbReference type="InterPro" id="IPR013780">
    <property type="entry name" value="Glyco_hydro_b"/>
</dbReference>
<proteinExistence type="inferred from homology"/>
<dbReference type="EMBL" id="JBBIAA010000001">
    <property type="protein sequence ID" value="MEJ5943720.1"/>
    <property type="molecule type" value="Genomic_DNA"/>
</dbReference>
<evidence type="ECO:0000256" key="6">
    <source>
        <dbReference type="ARBA" id="ARBA00023277"/>
    </source>
</evidence>
<keyword evidence="5" id="KW-0378">Hydrolase</keyword>
<evidence type="ECO:0000256" key="3">
    <source>
        <dbReference type="ARBA" id="ARBA00011165"/>
    </source>
</evidence>
<keyword evidence="6" id="KW-0119">Carbohydrate metabolism</keyword>
<dbReference type="InterPro" id="IPR055235">
    <property type="entry name" value="ASD1_cat"/>
</dbReference>
<dbReference type="InterPro" id="IPR010720">
    <property type="entry name" value="Alpha-L-AF_C"/>
</dbReference>
<sequence>MPEHALIRLARTPDARPVSDDVYGHFLEQAFFGNIEGGVFDEGSPLAVGGDGPLAGCRADVIEACRELRLPVVRWPGGNYTSAAWWQDGTGPRDERPRRLELAWGSEESNRFGTPEFLAWCEAVGTTPYLAHSARSVDDAVRWVEYVRWAGDTAMTRRRAADGHPAPYDVPWWGVGNEVYGDWQMGHRSVEEYVADALEHVRFMRAVDPAAKFVAVGHEDREWTRQVVEGLGGDVDLVSLHLYGASTHLTGATREEFDAVVAQPQFVEDAIWDQSETIRRAQAGRERPLGIAMDEWNIRHLEPAGWPEPQPGDDGGVAPRDISATGRRGWKVNRYSPRTLADALFHAGVFHAVHRASQLPVPVAMANTVNLVNANGLIAVRPEGLVRTATYWVWDLYQNRAGRHPLRAEVSGPSRTARLRLGDDRVGGVFRTRPATVGTLDVSATTDADGRVLHLAVVNRSADEHVTARLELQGGGLPATAVAHVLGAGGDDLFAVNTLDRPDAVRTADPVEVPLRDGTHTFPAHSVTLLDVDLGGGLRG</sequence>
<accession>A0ABU8RF98</accession>
<name>A0ABU8RF98_9ACTN</name>
<dbReference type="Pfam" id="PF22848">
    <property type="entry name" value="ASD1_dom"/>
    <property type="match status" value="1"/>
</dbReference>
<dbReference type="SUPFAM" id="SSF51445">
    <property type="entry name" value="(Trans)glycosidases"/>
    <property type="match status" value="1"/>
</dbReference>